<dbReference type="AlphaFoldDB" id="A0A0A8ZM27"/>
<name>A0A0A8ZM27_ARUDO</name>
<dbReference type="EMBL" id="GBRH01258039">
    <property type="protein sequence ID" value="JAD39856.1"/>
    <property type="molecule type" value="Transcribed_RNA"/>
</dbReference>
<organism evidence="1">
    <name type="scientific">Arundo donax</name>
    <name type="common">Giant reed</name>
    <name type="synonym">Donax arundinaceus</name>
    <dbReference type="NCBI Taxonomy" id="35708"/>
    <lineage>
        <taxon>Eukaryota</taxon>
        <taxon>Viridiplantae</taxon>
        <taxon>Streptophyta</taxon>
        <taxon>Embryophyta</taxon>
        <taxon>Tracheophyta</taxon>
        <taxon>Spermatophyta</taxon>
        <taxon>Magnoliopsida</taxon>
        <taxon>Liliopsida</taxon>
        <taxon>Poales</taxon>
        <taxon>Poaceae</taxon>
        <taxon>PACMAD clade</taxon>
        <taxon>Arundinoideae</taxon>
        <taxon>Arundineae</taxon>
        <taxon>Arundo</taxon>
    </lineage>
</organism>
<reference evidence="1" key="1">
    <citation type="submission" date="2014-09" db="EMBL/GenBank/DDBJ databases">
        <authorList>
            <person name="Magalhaes I.L.F."/>
            <person name="Oliveira U."/>
            <person name="Santos F.R."/>
            <person name="Vidigal T.H.D.A."/>
            <person name="Brescovit A.D."/>
            <person name="Santos A.J."/>
        </authorList>
    </citation>
    <scope>NUCLEOTIDE SEQUENCE</scope>
    <source>
        <tissue evidence="1">Shoot tissue taken approximately 20 cm above the soil surface</tissue>
    </source>
</reference>
<reference evidence="1" key="2">
    <citation type="journal article" date="2015" name="Data Brief">
        <title>Shoot transcriptome of the giant reed, Arundo donax.</title>
        <authorList>
            <person name="Barrero R.A."/>
            <person name="Guerrero F.D."/>
            <person name="Moolhuijzen P."/>
            <person name="Goolsby J.A."/>
            <person name="Tidwell J."/>
            <person name="Bellgard S.E."/>
            <person name="Bellgard M.I."/>
        </authorList>
    </citation>
    <scope>NUCLEOTIDE SEQUENCE</scope>
    <source>
        <tissue evidence="1">Shoot tissue taken approximately 20 cm above the soil surface</tissue>
    </source>
</reference>
<proteinExistence type="predicted"/>
<accession>A0A0A8ZM27</accession>
<evidence type="ECO:0000313" key="1">
    <source>
        <dbReference type="EMBL" id="JAD39856.1"/>
    </source>
</evidence>
<sequence>MISIEHSMKDDQRSFFFLDMLYLYKQPSTNTQHNRCKKNKH</sequence>
<protein>
    <submittedName>
        <fullName evidence="1">Uncharacterized protein</fullName>
    </submittedName>
</protein>